<dbReference type="Proteomes" id="UP001162483">
    <property type="component" value="Unassembled WGS sequence"/>
</dbReference>
<organism evidence="2 3">
    <name type="scientific">Staurois parvus</name>
    <dbReference type="NCBI Taxonomy" id="386267"/>
    <lineage>
        <taxon>Eukaryota</taxon>
        <taxon>Metazoa</taxon>
        <taxon>Chordata</taxon>
        <taxon>Craniata</taxon>
        <taxon>Vertebrata</taxon>
        <taxon>Euteleostomi</taxon>
        <taxon>Amphibia</taxon>
        <taxon>Batrachia</taxon>
        <taxon>Anura</taxon>
        <taxon>Neobatrachia</taxon>
        <taxon>Ranoidea</taxon>
        <taxon>Ranidae</taxon>
        <taxon>Staurois</taxon>
    </lineage>
</organism>
<keyword evidence="1" id="KW-0732">Signal</keyword>
<evidence type="ECO:0000313" key="2">
    <source>
        <dbReference type="EMBL" id="CAI9582615.1"/>
    </source>
</evidence>
<name>A0ABN9EF21_9NEOB</name>
<protein>
    <recommendedName>
        <fullName evidence="4">Hydrophobin</fullName>
    </recommendedName>
</protein>
<sequence>MPAPGGHPASLQLCLLLTFLLFSLRHPSTVSNLIIPSLLVTGANSAVCCEGGNMTANFLSIIGNPCL</sequence>
<feature type="chain" id="PRO_5045674112" description="Hydrophobin" evidence="1">
    <location>
        <begin position="32"/>
        <end position="67"/>
    </location>
</feature>
<keyword evidence="3" id="KW-1185">Reference proteome</keyword>
<gene>
    <name evidence="2" type="ORF">SPARVUS_LOCUS9688474</name>
</gene>
<proteinExistence type="predicted"/>
<comment type="caution">
    <text evidence="2">The sequence shown here is derived from an EMBL/GenBank/DDBJ whole genome shotgun (WGS) entry which is preliminary data.</text>
</comment>
<evidence type="ECO:0008006" key="4">
    <source>
        <dbReference type="Google" id="ProtNLM"/>
    </source>
</evidence>
<dbReference type="EMBL" id="CATNWA010015378">
    <property type="protein sequence ID" value="CAI9582615.1"/>
    <property type="molecule type" value="Genomic_DNA"/>
</dbReference>
<evidence type="ECO:0000313" key="3">
    <source>
        <dbReference type="Proteomes" id="UP001162483"/>
    </source>
</evidence>
<accession>A0ABN9EF21</accession>
<evidence type="ECO:0000256" key="1">
    <source>
        <dbReference type="SAM" id="SignalP"/>
    </source>
</evidence>
<reference evidence="2" key="1">
    <citation type="submission" date="2023-05" db="EMBL/GenBank/DDBJ databases">
        <authorList>
            <person name="Stuckert A."/>
        </authorList>
    </citation>
    <scope>NUCLEOTIDE SEQUENCE</scope>
</reference>
<feature type="signal peptide" evidence="1">
    <location>
        <begin position="1"/>
        <end position="31"/>
    </location>
</feature>